<evidence type="ECO:0000256" key="4">
    <source>
        <dbReference type="ARBA" id="ARBA00022980"/>
    </source>
</evidence>
<comment type="similarity">
    <text evidence="1 8">Belongs to the bacterial ribosomal protein bS6 family.</text>
</comment>
<organism evidence="9 10">
    <name type="scientific">Peptoclostridium litorale DSM 5388</name>
    <dbReference type="NCBI Taxonomy" id="1121324"/>
    <lineage>
        <taxon>Bacteria</taxon>
        <taxon>Bacillati</taxon>
        <taxon>Bacillota</taxon>
        <taxon>Clostridia</taxon>
        <taxon>Peptostreptococcales</taxon>
        <taxon>Peptoclostridiaceae</taxon>
        <taxon>Peptoclostridium</taxon>
    </lineage>
</organism>
<dbReference type="Gene3D" id="3.30.70.60">
    <property type="match status" value="1"/>
</dbReference>
<dbReference type="Pfam" id="PF01250">
    <property type="entry name" value="Ribosomal_S6"/>
    <property type="match status" value="1"/>
</dbReference>
<dbReference type="CDD" id="cd00473">
    <property type="entry name" value="bS6"/>
    <property type="match status" value="1"/>
</dbReference>
<dbReference type="GO" id="GO:0005737">
    <property type="term" value="C:cytoplasm"/>
    <property type="evidence" value="ECO:0007669"/>
    <property type="project" value="UniProtKB-ARBA"/>
</dbReference>
<dbReference type="InterPro" id="IPR014717">
    <property type="entry name" value="Transl_elong_EF1B/ribsomal_bS6"/>
</dbReference>
<dbReference type="InterPro" id="IPR020815">
    <property type="entry name" value="Ribosomal_bS6_CS"/>
</dbReference>
<gene>
    <name evidence="8 9" type="primary">rpsF</name>
    <name evidence="9" type="ORF">CLIT_4c02020</name>
</gene>
<dbReference type="eggNOG" id="COG0360">
    <property type="taxonomic scope" value="Bacteria"/>
</dbReference>
<keyword evidence="4 8" id="KW-0689">Ribosomal protein</keyword>
<evidence type="ECO:0000313" key="9">
    <source>
        <dbReference type="EMBL" id="KDR96364.1"/>
    </source>
</evidence>
<keyword evidence="10" id="KW-1185">Reference proteome</keyword>
<evidence type="ECO:0000256" key="3">
    <source>
        <dbReference type="ARBA" id="ARBA00022884"/>
    </source>
</evidence>
<comment type="function">
    <text evidence="6 8">Binds together with bS18 to 16S ribosomal RNA.</text>
</comment>
<dbReference type="GO" id="GO:1990904">
    <property type="term" value="C:ribonucleoprotein complex"/>
    <property type="evidence" value="ECO:0007669"/>
    <property type="project" value="UniProtKB-KW"/>
</dbReference>
<dbReference type="AlphaFoldDB" id="A0A069RH46"/>
<dbReference type="InterPro" id="IPR020814">
    <property type="entry name" value="Ribosomal_S6_plastid/chlpt"/>
</dbReference>
<dbReference type="PANTHER" id="PTHR21011">
    <property type="entry name" value="MITOCHONDRIAL 28S RIBOSOMAL PROTEIN S6"/>
    <property type="match status" value="1"/>
</dbReference>
<dbReference type="PROSITE" id="PS01048">
    <property type="entry name" value="RIBOSOMAL_S6"/>
    <property type="match status" value="1"/>
</dbReference>
<dbReference type="SUPFAM" id="SSF54995">
    <property type="entry name" value="Ribosomal protein S6"/>
    <property type="match status" value="1"/>
</dbReference>
<evidence type="ECO:0000256" key="5">
    <source>
        <dbReference type="ARBA" id="ARBA00023274"/>
    </source>
</evidence>
<protein>
    <recommendedName>
        <fullName evidence="7 8">Small ribosomal subunit protein bS6</fullName>
    </recommendedName>
</protein>
<dbReference type="InterPro" id="IPR035980">
    <property type="entry name" value="Ribosomal_bS6_sf"/>
</dbReference>
<sequence>MNTKRNYELVYILRPNLEDEAREAVFNKVKGIIESDGQVDKVDTWGNRRLAYPIKKLNEGFYNLVYFTATSEVVNEIDRNLKIMDAVIRHMMVRQDEK</sequence>
<dbReference type="HAMAP" id="MF_00360">
    <property type="entry name" value="Ribosomal_bS6"/>
    <property type="match status" value="1"/>
</dbReference>
<dbReference type="STRING" id="1121324.CLIT_4c02020"/>
<evidence type="ECO:0000256" key="7">
    <source>
        <dbReference type="ARBA" id="ARBA00035294"/>
    </source>
</evidence>
<comment type="caution">
    <text evidence="9">The sequence shown here is derived from an EMBL/GenBank/DDBJ whole genome shotgun (WGS) entry which is preliminary data.</text>
</comment>
<reference evidence="9 10" key="1">
    <citation type="submission" date="2014-03" db="EMBL/GenBank/DDBJ databases">
        <title>Genome sequence of Clostridium litorale W6, DSM 5388.</title>
        <authorList>
            <person name="Poehlein A."/>
            <person name="Jagirdar A."/>
            <person name="Khonsari B."/>
            <person name="Chibani C.M."/>
            <person name="Gutierrez Gutierrez D.A."/>
            <person name="Davydova E."/>
            <person name="Alghaithi H.S."/>
            <person name="Nair K.P."/>
            <person name="Dhamotharan K."/>
            <person name="Chandran L."/>
            <person name="G W."/>
            <person name="Daniel R."/>
        </authorList>
    </citation>
    <scope>NUCLEOTIDE SEQUENCE [LARGE SCALE GENOMIC DNA]</scope>
    <source>
        <strain evidence="9 10">W6</strain>
    </source>
</reference>
<evidence type="ECO:0000256" key="1">
    <source>
        <dbReference type="ARBA" id="ARBA00009512"/>
    </source>
</evidence>
<dbReference type="EMBL" id="JJMM01000004">
    <property type="protein sequence ID" value="KDR96364.1"/>
    <property type="molecule type" value="Genomic_DNA"/>
</dbReference>
<name>A0A069RH46_PEPLI</name>
<evidence type="ECO:0000256" key="2">
    <source>
        <dbReference type="ARBA" id="ARBA00022730"/>
    </source>
</evidence>
<keyword evidence="3 8" id="KW-0694">RNA-binding</keyword>
<keyword evidence="2 8" id="KW-0699">rRNA-binding</keyword>
<dbReference type="GO" id="GO:0005840">
    <property type="term" value="C:ribosome"/>
    <property type="evidence" value="ECO:0007669"/>
    <property type="project" value="UniProtKB-KW"/>
</dbReference>
<dbReference type="GO" id="GO:0070181">
    <property type="term" value="F:small ribosomal subunit rRNA binding"/>
    <property type="evidence" value="ECO:0007669"/>
    <property type="project" value="TreeGrafter"/>
</dbReference>
<accession>A0A069RH46</accession>
<dbReference type="InterPro" id="IPR000529">
    <property type="entry name" value="Ribosomal_bS6"/>
</dbReference>
<evidence type="ECO:0000256" key="8">
    <source>
        <dbReference type="HAMAP-Rule" id="MF_00360"/>
    </source>
</evidence>
<evidence type="ECO:0000256" key="6">
    <source>
        <dbReference type="ARBA" id="ARBA00035104"/>
    </source>
</evidence>
<dbReference type="RefSeq" id="WP_038262246.1">
    <property type="nucleotide sequence ID" value="NZ_FSRH01000013.1"/>
</dbReference>
<evidence type="ECO:0000313" key="10">
    <source>
        <dbReference type="Proteomes" id="UP000027946"/>
    </source>
</evidence>
<dbReference type="GO" id="GO:0003735">
    <property type="term" value="F:structural constituent of ribosome"/>
    <property type="evidence" value="ECO:0007669"/>
    <property type="project" value="InterPro"/>
</dbReference>
<dbReference type="Proteomes" id="UP000027946">
    <property type="component" value="Unassembled WGS sequence"/>
</dbReference>
<dbReference type="PANTHER" id="PTHR21011:SF1">
    <property type="entry name" value="SMALL RIBOSOMAL SUBUNIT PROTEIN BS6M"/>
    <property type="match status" value="1"/>
</dbReference>
<dbReference type="FunFam" id="3.30.70.60:FF:000002">
    <property type="entry name" value="30S ribosomal protein S6"/>
    <property type="match status" value="1"/>
</dbReference>
<proteinExistence type="inferred from homology"/>
<dbReference type="OrthoDB" id="9812702at2"/>
<dbReference type="NCBIfam" id="TIGR00166">
    <property type="entry name" value="S6"/>
    <property type="match status" value="1"/>
</dbReference>
<dbReference type="GO" id="GO:0006412">
    <property type="term" value="P:translation"/>
    <property type="evidence" value="ECO:0007669"/>
    <property type="project" value="UniProtKB-UniRule"/>
</dbReference>
<keyword evidence="5 8" id="KW-0687">Ribonucleoprotein</keyword>